<keyword evidence="3" id="KW-0418">Kinase</keyword>
<dbReference type="InterPro" id="IPR050249">
    <property type="entry name" value="Pseudomonas-type_ThrB"/>
</dbReference>
<evidence type="ECO:0000259" key="2">
    <source>
        <dbReference type="Pfam" id="PF01636"/>
    </source>
</evidence>
<dbReference type="SUPFAM" id="SSF56112">
    <property type="entry name" value="Protein kinase-like (PK-like)"/>
    <property type="match status" value="1"/>
</dbReference>
<dbReference type="Pfam" id="PF01636">
    <property type="entry name" value="APH"/>
    <property type="match status" value="1"/>
</dbReference>
<dbReference type="PANTHER" id="PTHR21064">
    <property type="entry name" value="AMINOGLYCOSIDE PHOSPHOTRANSFERASE DOMAIN-CONTAINING PROTEIN-RELATED"/>
    <property type="match status" value="1"/>
</dbReference>
<keyword evidence="3" id="KW-0808">Transferase</keyword>
<accession>A0A7W9BVB5</accession>
<name>A0A7W9BVB5_9SPHN</name>
<dbReference type="EMBL" id="JACIJR010000009">
    <property type="protein sequence ID" value="MBB5730797.1"/>
    <property type="molecule type" value="Genomic_DNA"/>
</dbReference>
<organism evidence="3 4">
    <name type="scientific">Sphingomonas prati</name>
    <dbReference type="NCBI Taxonomy" id="1843237"/>
    <lineage>
        <taxon>Bacteria</taxon>
        <taxon>Pseudomonadati</taxon>
        <taxon>Pseudomonadota</taxon>
        <taxon>Alphaproteobacteria</taxon>
        <taxon>Sphingomonadales</taxon>
        <taxon>Sphingomonadaceae</taxon>
        <taxon>Sphingomonas</taxon>
    </lineage>
</organism>
<protein>
    <submittedName>
        <fullName evidence="3">Ser/Thr protein kinase RdoA (MazF antagonist)</fullName>
    </submittedName>
</protein>
<dbReference type="InterPro" id="IPR002575">
    <property type="entry name" value="Aminoglycoside_PTrfase"/>
</dbReference>
<evidence type="ECO:0000256" key="1">
    <source>
        <dbReference type="ARBA" id="ARBA00038240"/>
    </source>
</evidence>
<proteinExistence type="inferred from homology"/>
<dbReference type="Proteomes" id="UP000546701">
    <property type="component" value="Unassembled WGS sequence"/>
</dbReference>
<evidence type="ECO:0000313" key="4">
    <source>
        <dbReference type="Proteomes" id="UP000546701"/>
    </source>
</evidence>
<sequence length="385" mass="40679">MATVSDTIGGHLVHGMGIAMEAPTWPAITPDEAAAVLARFPTVGRIEGLRWHSPRPFSAATLIDTTHGAVVLKRHDRRVRDVAGLVEEHRFIAHLTEAGTPVPAVLRTADGASVVALGDWTYELHGQGAGHDLYRDRPSWTPFRSRDHAYAAGVALARLHQASVGYDAPARGVQPLVASFGILPVADPLAAAEAYVAARPALGAFLAGRAWRRELAALFAASGVGLATILADQPPLWTHNDWHPSNLLWSDDGTVETVFDFGLADRSCAVHDLAIAIERTAIAWLRLGQGADDAIADPPAARSLIAGYASVLPLGPGAIDAVVRLLPLVHLEFAMSEVAYFAGILGDTASASLAWDGYLLGHADWFRSAPGRDFLARLGAGGGAR</sequence>
<dbReference type="PANTHER" id="PTHR21064:SF6">
    <property type="entry name" value="AMINOGLYCOSIDE PHOSPHOTRANSFERASE DOMAIN-CONTAINING PROTEIN"/>
    <property type="match status" value="1"/>
</dbReference>
<feature type="domain" description="Aminoglycoside phosphotransferase" evidence="2">
    <location>
        <begin position="62"/>
        <end position="291"/>
    </location>
</feature>
<dbReference type="GO" id="GO:0004413">
    <property type="term" value="F:homoserine kinase activity"/>
    <property type="evidence" value="ECO:0007669"/>
    <property type="project" value="TreeGrafter"/>
</dbReference>
<dbReference type="GO" id="GO:0009088">
    <property type="term" value="P:threonine biosynthetic process"/>
    <property type="evidence" value="ECO:0007669"/>
    <property type="project" value="TreeGrafter"/>
</dbReference>
<gene>
    <name evidence="3" type="ORF">FHS99_003304</name>
</gene>
<comment type="similarity">
    <text evidence="1">Belongs to the pseudomonas-type ThrB family.</text>
</comment>
<dbReference type="Gene3D" id="3.90.1200.10">
    <property type="match status" value="1"/>
</dbReference>
<comment type="caution">
    <text evidence="3">The sequence shown here is derived from an EMBL/GenBank/DDBJ whole genome shotgun (WGS) entry which is preliminary data.</text>
</comment>
<evidence type="ECO:0000313" key="3">
    <source>
        <dbReference type="EMBL" id="MBB5730797.1"/>
    </source>
</evidence>
<reference evidence="3 4" key="1">
    <citation type="submission" date="2020-08" db="EMBL/GenBank/DDBJ databases">
        <title>Genomic Encyclopedia of Type Strains, Phase IV (KMG-IV): sequencing the most valuable type-strain genomes for metagenomic binning, comparative biology and taxonomic classification.</title>
        <authorList>
            <person name="Goeker M."/>
        </authorList>
    </citation>
    <scope>NUCLEOTIDE SEQUENCE [LARGE SCALE GENOMIC DNA]</scope>
    <source>
        <strain evidence="3 4">DSM 103336</strain>
    </source>
</reference>
<dbReference type="InterPro" id="IPR011009">
    <property type="entry name" value="Kinase-like_dom_sf"/>
</dbReference>
<keyword evidence="4" id="KW-1185">Reference proteome</keyword>
<dbReference type="AlphaFoldDB" id="A0A7W9BVB5"/>